<dbReference type="Proteomes" id="UP000232488">
    <property type="component" value="Segment"/>
</dbReference>
<name>A0A1C9C5A1_HAV01</name>
<organismHost>
    <name type="scientific">Heterosigma akashiwo</name>
    <name type="common">Chromophytic alga</name>
    <name type="synonym">Heterosigma carterae</name>
    <dbReference type="NCBI Taxonomy" id="2829"/>
</organismHost>
<evidence type="ECO:0000313" key="2">
    <source>
        <dbReference type="EMBL" id="AOM63472.1"/>
    </source>
</evidence>
<accession>A0A1C9C5A1</accession>
<dbReference type="GeneID" id="37618522"/>
<dbReference type="EMBL" id="KX008963">
    <property type="protein sequence ID" value="AOM63472.1"/>
    <property type="molecule type" value="Genomic_DNA"/>
</dbReference>
<reference evidence="2 3" key="1">
    <citation type="submission" date="2016-03" db="EMBL/GenBank/DDBJ databases">
        <title>Genome sequences of a Phycodnavirus, Heterosigma akashiwo virus strain 53.</title>
        <authorList>
            <person name="Ueki S."/>
            <person name="Ogura Y."/>
            <person name="Hayashi T."/>
        </authorList>
    </citation>
    <scope>NUCLEOTIDE SEQUENCE [LARGE SCALE GENOMIC DNA]</scope>
    <source>
        <strain evidence="2">HaV53</strain>
    </source>
</reference>
<keyword evidence="3" id="KW-1185">Reference proteome</keyword>
<dbReference type="KEGG" id="vg:37618522"/>
<gene>
    <name evidence="2" type="primary">HaV53_ORF141</name>
</gene>
<evidence type="ECO:0000256" key="1">
    <source>
        <dbReference type="SAM" id="Phobius"/>
    </source>
</evidence>
<feature type="transmembrane region" description="Helical" evidence="1">
    <location>
        <begin position="38"/>
        <end position="58"/>
    </location>
</feature>
<protein>
    <submittedName>
        <fullName evidence="2">Uncharacterized protein</fullName>
    </submittedName>
</protein>
<feature type="transmembrane region" description="Helical" evidence="1">
    <location>
        <begin position="7"/>
        <end position="32"/>
    </location>
</feature>
<keyword evidence="1" id="KW-0472">Membrane</keyword>
<keyword evidence="1" id="KW-1133">Transmembrane helix</keyword>
<keyword evidence="1" id="KW-0812">Transmembrane</keyword>
<proteinExistence type="predicted"/>
<dbReference type="RefSeq" id="YP_009507538.1">
    <property type="nucleotide sequence ID" value="NC_038553.1"/>
</dbReference>
<organism evidence="2 3">
    <name type="scientific">Heterosigma akashiwo virus 01</name>
    <name type="common">HaV01</name>
    <dbReference type="NCBI Taxonomy" id="97195"/>
    <lineage>
        <taxon>Viruses</taxon>
        <taxon>Varidnaviria</taxon>
        <taxon>Bamfordvirae</taxon>
        <taxon>Nucleocytoviricota</taxon>
        <taxon>Megaviricetes</taxon>
        <taxon>Algavirales</taxon>
        <taxon>Phycodnaviridae</taxon>
        <taxon>Raphidovirus</taxon>
        <taxon>Raphidovirus japonicum</taxon>
    </lineage>
</organism>
<evidence type="ECO:0000313" key="3">
    <source>
        <dbReference type="Proteomes" id="UP000232488"/>
    </source>
</evidence>
<sequence>MIENEKYIIIISRTVKILYTITFLESALSVLICYLDNMFISISYTFVFVCTVVLSLFVKNIETSHKIDDSLNTVIDEIKNLKQFSLNEINTLEDEKMNMHIEHKEHILALMEIGKSQKIYEKHKKKKTKDNNYIRKSRPCPLLCQPYQYNYK</sequence>